<dbReference type="EMBL" id="JASSZA010000011">
    <property type="protein sequence ID" value="KAK2097598.1"/>
    <property type="molecule type" value="Genomic_DNA"/>
</dbReference>
<evidence type="ECO:0000313" key="1">
    <source>
        <dbReference type="EMBL" id="KAK2097598.1"/>
    </source>
</evidence>
<reference evidence="1 2" key="1">
    <citation type="submission" date="2023-05" db="EMBL/GenBank/DDBJ databases">
        <title>B98-5 Cell Line De Novo Hybrid Assembly: An Optical Mapping Approach.</title>
        <authorList>
            <person name="Kananen K."/>
            <person name="Auerbach J.A."/>
            <person name="Kautto E."/>
            <person name="Blachly J.S."/>
        </authorList>
    </citation>
    <scope>NUCLEOTIDE SEQUENCE [LARGE SCALE GENOMIC DNA]</scope>
    <source>
        <strain evidence="1">B95-8</strain>
        <tissue evidence="1">Cell line</tissue>
    </source>
</reference>
<accession>A0ABQ9UM27</accession>
<gene>
    <name evidence="1" type="ORF">P7K49_023049</name>
</gene>
<evidence type="ECO:0000313" key="2">
    <source>
        <dbReference type="Proteomes" id="UP001266305"/>
    </source>
</evidence>
<dbReference type="Proteomes" id="UP001266305">
    <property type="component" value="Unassembled WGS sequence"/>
</dbReference>
<name>A0ABQ9UM27_SAGOE</name>
<comment type="caution">
    <text evidence="1">The sequence shown here is derived from an EMBL/GenBank/DDBJ whole genome shotgun (WGS) entry which is preliminary data.</text>
</comment>
<keyword evidence="2" id="KW-1185">Reference proteome</keyword>
<protein>
    <submittedName>
        <fullName evidence="1">Uncharacterized protein</fullName>
    </submittedName>
</protein>
<sequence>MAITDIVLTMQKPYSAIMNKKPLSVPQVGLERSFSVTSGVCAEPLNQHLHQLGVVVGVNLPPLSNTLGGD</sequence>
<organism evidence="1 2">
    <name type="scientific">Saguinus oedipus</name>
    <name type="common">Cotton-top tamarin</name>
    <name type="synonym">Oedipomidas oedipus</name>
    <dbReference type="NCBI Taxonomy" id="9490"/>
    <lineage>
        <taxon>Eukaryota</taxon>
        <taxon>Metazoa</taxon>
        <taxon>Chordata</taxon>
        <taxon>Craniata</taxon>
        <taxon>Vertebrata</taxon>
        <taxon>Euteleostomi</taxon>
        <taxon>Mammalia</taxon>
        <taxon>Eutheria</taxon>
        <taxon>Euarchontoglires</taxon>
        <taxon>Primates</taxon>
        <taxon>Haplorrhini</taxon>
        <taxon>Platyrrhini</taxon>
        <taxon>Cebidae</taxon>
        <taxon>Callitrichinae</taxon>
        <taxon>Saguinus</taxon>
    </lineage>
</organism>
<proteinExistence type="predicted"/>